<evidence type="ECO:0000256" key="9">
    <source>
        <dbReference type="PROSITE-ProRule" id="PRU00546"/>
    </source>
</evidence>
<dbReference type="AlphaFoldDB" id="A0A1V9XJ69"/>
<dbReference type="Gene3D" id="2.60.260.20">
    <property type="entry name" value="Urease metallochaperone UreE, N-terminal domain"/>
    <property type="match status" value="2"/>
</dbReference>
<keyword evidence="8" id="KW-0636">Prenylation</keyword>
<dbReference type="Pfam" id="PF00684">
    <property type="entry name" value="DnaJ_CXXCXGXG"/>
    <property type="match status" value="1"/>
</dbReference>
<dbReference type="SUPFAM" id="SSF49493">
    <property type="entry name" value="HSP40/DnaJ peptide-binding domain"/>
    <property type="match status" value="2"/>
</dbReference>
<name>A0A1V9XJ69_9ACAR</name>
<dbReference type="InterPro" id="IPR012724">
    <property type="entry name" value="DnaJ"/>
</dbReference>
<dbReference type="CDD" id="cd10747">
    <property type="entry name" value="DnaJ_C"/>
    <property type="match status" value="1"/>
</dbReference>
<dbReference type="InterPro" id="IPR036410">
    <property type="entry name" value="HSP_DnaJ_Cys-rich_dom_sf"/>
</dbReference>
<dbReference type="PRINTS" id="PR00625">
    <property type="entry name" value="JDOMAIN"/>
</dbReference>
<evidence type="ECO:0000256" key="10">
    <source>
        <dbReference type="SAM" id="MobiDB-lite"/>
    </source>
</evidence>
<dbReference type="InterPro" id="IPR018253">
    <property type="entry name" value="DnaJ_domain_CS"/>
</dbReference>
<dbReference type="GO" id="GO:0008270">
    <property type="term" value="F:zinc ion binding"/>
    <property type="evidence" value="ECO:0007669"/>
    <property type="project" value="UniProtKB-KW"/>
</dbReference>
<accession>A0A1V9XJ69</accession>
<keyword evidence="6" id="KW-0143">Chaperone</keyword>
<evidence type="ECO:0000256" key="2">
    <source>
        <dbReference type="ARBA" id="ARBA00022723"/>
    </source>
</evidence>
<protein>
    <submittedName>
        <fullName evidence="13">DnaJsubfamily A member 2-like</fullName>
    </submittedName>
</protein>
<dbReference type="STRING" id="418985.A0A1V9XJ69"/>
<dbReference type="Proteomes" id="UP000192247">
    <property type="component" value="Unassembled WGS sequence"/>
</dbReference>
<feature type="domain" description="J" evidence="11">
    <location>
        <begin position="5"/>
        <end position="67"/>
    </location>
</feature>
<keyword evidence="5 9" id="KW-0862">Zinc</keyword>
<dbReference type="PROSITE" id="PS51188">
    <property type="entry name" value="ZF_CR"/>
    <property type="match status" value="1"/>
</dbReference>
<evidence type="ECO:0000313" key="14">
    <source>
        <dbReference type="Proteomes" id="UP000192247"/>
    </source>
</evidence>
<dbReference type="InterPro" id="IPR002939">
    <property type="entry name" value="DnaJ_C"/>
</dbReference>
<dbReference type="Pfam" id="PF00226">
    <property type="entry name" value="DnaJ"/>
    <property type="match status" value="1"/>
</dbReference>
<evidence type="ECO:0000259" key="11">
    <source>
        <dbReference type="PROSITE" id="PS50076"/>
    </source>
</evidence>
<feature type="region of interest" description="Disordered" evidence="10">
    <location>
        <begin position="376"/>
        <end position="404"/>
    </location>
</feature>
<dbReference type="GO" id="GO:0006457">
    <property type="term" value="P:protein folding"/>
    <property type="evidence" value="ECO:0007669"/>
    <property type="project" value="InterPro"/>
</dbReference>
<evidence type="ECO:0000256" key="5">
    <source>
        <dbReference type="ARBA" id="ARBA00022833"/>
    </source>
</evidence>
<dbReference type="InterPro" id="IPR036869">
    <property type="entry name" value="J_dom_sf"/>
</dbReference>
<dbReference type="OrthoDB" id="550424at2759"/>
<dbReference type="InterPro" id="IPR044713">
    <property type="entry name" value="DNJA1/2-like"/>
</dbReference>
<reference evidence="13 14" key="1">
    <citation type="journal article" date="2017" name="Gigascience">
        <title>Draft genome of the honey bee ectoparasitic mite, Tropilaelaps mercedesae, is shaped by the parasitic life history.</title>
        <authorList>
            <person name="Dong X."/>
            <person name="Armstrong S.D."/>
            <person name="Xia D."/>
            <person name="Makepeace B.L."/>
            <person name="Darby A.C."/>
            <person name="Kadowaki T."/>
        </authorList>
    </citation>
    <scope>NUCLEOTIDE SEQUENCE [LARGE SCALE GENOMIC DNA]</scope>
    <source>
        <strain evidence="13">Wuxi-XJTLU</strain>
    </source>
</reference>
<dbReference type="InParanoid" id="A0A1V9XJ69"/>
<dbReference type="FunFam" id="2.10.230.10:FF:000001">
    <property type="entry name" value="DnaJ subfamily A member 2"/>
    <property type="match status" value="1"/>
</dbReference>
<evidence type="ECO:0000259" key="12">
    <source>
        <dbReference type="PROSITE" id="PS51188"/>
    </source>
</evidence>
<dbReference type="PANTHER" id="PTHR43888">
    <property type="entry name" value="DNAJ-LIKE-2, ISOFORM A-RELATED"/>
    <property type="match status" value="1"/>
</dbReference>
<evidence type="ECO:0000256" key="3">
    <source>
        <dbReference type="ARBA" id="ARBA00022737"/>
    </source>
</evidence>
<dbReference type="Gene3D" id="1.10.287.110">
    <property type="entry name" value="DnaJ domain"/>
    <property type="match status" value="1"/>
</dbReference>
<dbReference type="InterPro" id="IPR001623">
    <property type="entry name" value="DnaJ_domain"/>
</dbReference>
<dbReference type="GO" id="GO:0030544">
    <property type="term" value="F:Hsp70 protein binding"/>
    <property type="evidence" value="ECO:0007669"/>
    <property type="project" value="InterPro"/>
</dbReference>
<feature type="domain" description="CR-type" evidence="12">
    <location>
        <begin position="127"/>
        <end position="211"/>
    </location>
</feature>
<evidence type="ECO:0000313" key="13">
    <source>
        <dbReference type="EMBL" id="OQR73590.1"/>
    </source>
</evidence>
<dbReference type="SUPFAM" id="SSF57938">
    <property type="entry name" value="DnaJ/Hsp40 cysteine-rich domain"/>
    <property type="match status" value="1"/>
</dbReference>
<dbReference type="GO" id="GO:0005524">
    <property type="term" value="F:ATP binding"/>
    <property type="evidence" value="ECO:0007669"/>
    <property type="project" value="InterPro"/>
</dbReference>
<organism evidence="13 14">
    <name type="scientific">Tropilaelaps mercedesae</name>
    <dbReference type="NCBI Taxonomy" id="418985"/>
    <lineage>
        <taxon>Eukaryota</taxon>
        <taxon>Metazoa</taxon>
        <taxon>Ecdysozoa</taxon>
        <taxon>Arthropoda</taxon>
        <taxon>Chelicerata</taxon>
        <taxon>Arachnida</taxon>
        <taxon>Acari</taxon>
        <taxon>Parasitiformes</taxon>
        <taxon>Mesostigmata</taxon>
        <taxon>Gamasina</taxon>
        <taxon>Dermanyssoidea</taxon>
        <taxon>Laelapidae</taxon>
        <taxon>Tropilaelaps</taxon>
    </lineage>
</organism>
<keyword evidence="4 9" id="KW-0863">Zinc-finger</keyword>
<keyword evidence="7" id="KW-0449">Lipoprotein</keyword>
<keyword evidence="1" id="KW-0488">Methylation</keyword>
<evidence type="ECO:0000256" key="4">
    <source>
        <dbReference type="ARBA" id="ARBA00022771"/>
    </source>
</evidence>
<keyword evidence="3" id="KW-0677">Repeat</keyword>
<proteinExistence type="inferred from homology"/>
<dbReference type="SMART" id="SM00271">
    <property type="entry name" value="DnaJ"/>
    <property type="match status" value="1"/>
</dbReference>
<dbReference type="Gene3D" id="2.10.230.10">
    <property type="entry name" value="Heat shock protein DnaJ, cysteine-rich domain"/>
    <property type="match status" value="1"/>
</dbReference>
<evidence type="ECO:0000256" key="7">
    <source>
        <dbReference type="ARBA" id="ARBA00023288"/>
    </source>
</evidence>
<dbReference type="FunFam" id="1.10.287.110:FF:000016">
    <property type="entry name" value="DnaJ (Hsp40) homolog, subfamily A, member 2"/>
    <property type="match status" value="1"/>
</dbReference>
<dbReference type="SUPFAM" id="SSF46565">
    <property type="entry name" value="Chaperone J-domain"/>
    <property type="match status" value="1"/>
</dbReference>
<evidence type="ECO:0000256" key="8">
    <source>
        <dbReference type="ARBA" id="ARBA00023289"/>
    </source>
</evidence>
<feature type="zinc finger region" description="CR-type" evidence="9">
    <location>
        <begin position="127"/>
        <end position="211"/>
    </location>
</feature>
<comment type="caution">
    <text evidence="13">The sequence shown here is derived from an EMBL/GenBank/DDBJ whole genome shotgun (WGS) entry which is preliminary data.</text>
</comment>
<keyword evidence="2 9" id="KW-0479">Metal-binding</keyword>
<dbReference type="PROSITE" id="PS00636">
    <property type="entry name" value="DNAJ_1"/>
    <property type="match status" value="1"/>
</dbReference>
<dbReference type="CDD" id="cd10719">
    <property type="entry name" value="DnaJ_zf"/>
    <property type="match status" value="1"/>
</dbReference>
<gene>
    <name evidence="13" type="ORF">BIW11_09638</name>
</gene>
<dbReference type="EMBL" id="MNPL01009676">
    <property type="protein sequence ID" value="OQR73590.1"/>
    <property type="molecule type" value="Genomic_DNA"/>
</dbReference>
<dbReference type="HAMAP" id="MF_01152">
    <property type="entry name" value="DnaJ"/>
    <property type="match status" value="1"/>
</dbReference>
<dbReference type="PROSITE" id="PS50076">
    <property type="entry name" value="DNAJ_2"/>
    <property type="match status" value="1"/>
</dbReference>
<dbReference type="InterPro" id="IPR008971">
    <property type="entry name" value="HSP40/DnaJ_pept-bd"/>
</dbReference>
<dbReference type="FunFam" id="2.60.260.20:FF:000003">
    <property type="entry name" value="DnaJ subfamily A member 2"/>
    <property type="match status" value="1"/>
</dbReference>
<dbReference type="Pfam" id="PF01556">
    <property type="entry name" value="DnaJ_C"/>
    <property type="match status" value="1"/>
</dbReference>
<dbReference type="CDD" id="cd06257">
    <property type="entry name" value="DnaJ"/>
    <property type="match status" value="1"/>
</dbReference>
<dbReference type="GO" id="GO:0009408">
    <property type="term" value="P:response to heat"/>
    <property type="evidence" value="ECO:0007669"/>
    <property type="project" value="InterPro"/>
</dbReference>
<evidence type="ECO:0000256" key="6">
    <source>
        <dbReference type="ARBA" id="ARBA00023186"/>
    </source>
</evidence>
<dbReference type="InterPro" id="IPR001305">
    <property type="entry name" value="HSP_DnaJ_Cys-rich_dom"/>
</dbReference>
<sequence length="404" mass="44381">MADNTLYEVLGVQRGVSDAELKKAYRKLAKEFHPDKNPAAGDKFKEISFAYEVLSNPEKRQLYDRHGIQGLKEGGGPGMDGDDLFSYLFGGNMGGMFGGAFGGRRGRPKNNNTLIQLEVTLEDLYMGKTFQHEVGRRVICSKCEGTGGRQGAVKTCTSCRGRGIKVMLHPLGPNIVQQVQARCLDCDGSGEKINEMHACQNCKGRKTVKQKCTFDVTIDRGQDARAPIVFTGEGDQSTDATNGDVIFRLVLVPHETFVRNGNDLHLAKTISLTEALCGFQMIVRQLDSRSLLVTHPAGKVIQPGAIKCIRNEGMPIHRGIANGNLYIKFDVAFPDKHFAPANDLQTIEKILNDRPQPEELPEEYEDVALEDYVAAGSSGRGREAYDCDDEEDEGTHAGTQCPQQ</sequence>
<keyword evidence="14" id="KW-1185">Reference proteome</keyword>
<dbReference type="GO" id="GO:0051082">
    <property type="term" value="F:unfolded protein binding"/>
    <property type="evidence" value="ECO:0007669"/>
    <property type="project" value="InterPro"/>
</dbReference>
<evidence type="ECO:0000256" key="1">
    <source>
        <dbReference type="ARBA" id="ARBA00022481"/>
    </source>
</evidence>